<dbReference type="AlphaFoldDB" id="A0ABD3D3I7"/>
<keyword evidence="3" id="KW-1185">Reference proteome</keyword>
<proteinExistence type="predicted"/>
<gene>
    <name evidence="2" type="ORF">CASFOL_020416</name>
</gene>
<dbReference type="Proteomes" id="UP001632038">
    <property type="component" value="Unassembled WGS sequence"/>
</dbReference>
<reference evidence="3" key="1">
    <citation type="journal article" date="2024" name="IScience">
        <title>Strigolactones Initiate the Formation of Haustorium-like Structures in Castilleja.</title>
        <authorList>
            <person name="Buerger M."/>
            <person name="Peterson D."/>
            <person name="Chory J."/>
        </authorList>
    </citation>
    <scope>NUCLEOTIDE SEQUENCE [LARGE SCALE GENOMIC DNA]</scope>
</reference>
<evidence type="ECO:0000313" key="3">
    <source>
        <dbReference type="Proteomes" id="UP001632038"/>
    </source>
</evidence>
<comment type="caution">
    <text evidence="2">The sequence shown here is derived from an EMBL/GenBank/DDBJ whole genome shotgun (WGS) entry which is preliminary data.</text>
</comment>
<dbReference type="PANTHER" id="PTHR48227">
    <property type="entry name" value="DNA TOPOISOMERASE 1-LIKE"/>
    <property type="match status" value="1"/>
</dbReference>
<protein>
    <submittedName>
        <fullName evidence="2">Uncharacterized protein</fullName>
    </submittedName>
</protein>
<organism evidence="2 3">
    <name type="scientific">Castilleja foliolosa</name>
    <dbReference type="NCBI Taxonomy" id="1961234"/>
    <lineage>
        <taxon>Eukaryota</taxon>
        <taxon>Viridiplantae</taxon>
        <taxon>Streptophyta</taxon>
        <taxon>Embryophyta</taxon>
        <taxon>Tracheophyta</taxon>
        <taxon>Spermatophyta</taxon>
        <taxon>Magnoliopsida</taxon>
        <taxon>eudicotyledons</taxon>
        <taxon>Gunneridae</taxon>
        <taxon>Pentapetalae</taxon>
        <taxon>asterids</taxon>
        <taxon>lamiids</taxon>
        <taxon>Lamiales</taxon>
        <taxon>Orobanchaceae</taxon>
        <taxon>Pedicularideae</taxon>
        <taxon>Castillejinae</taxon>
        <taxon>Castilleja</taxon>
    </lineage>
</organism>
<evidence type="ECO:0000256" key="1">
    <source>
        <dbReference type="SAM" id="MobiDB-lite"/>
    </source>
</evidence>
<name>A0ABD3D3I7_9LAMI</name>
<accession>A0ABD3D3I7</accession>
<dbReference type="EMBL" id="JAVIJP010000027">
    <property type="protein sequence ID" value="KAL3635869.1"/>
    <property type="molecule type" value="Genomic_DNA"/>
</dbReference>
<dbReference type="PANTHER" id="PTHR48227:SF1">
    <property type="entry name" value="DNA LIGASE 1-LIKE"/>
    <property type="match status" value="1"/>
</dbReference>
<feature type="region of interest" description="Disordered" evidence="1">
    <location>
        <begin position="61"/>
        <end position="91"/>
    </location>
</feature>
<sequence>MRKISGQIISSKPVSLTRAAKHINQFAAVDSGSSAAVALYLQRTANSFSQLVQFHKCSKYGDVERSPGRKRARKTNTETLVKNPDEQKSGR</sequence>
<evidence type="ECO:0000313" key="2">
    <source>
        <dbReference type="EMBL" id="KAL3635869.1"/>
    </source>
</evidence>